<accession>A0A7N0SVZ7</accession>
<proteinExistence type="predicted"/>
<evidence type="ECO:0000313" key="1">
    <source>
        <dbReference type="EnsemblPlants" id="Kaladp0008s0152.1.v1.1.CDS.1"/>
    </source>
</evidence>
<sequence>MNVVIYCLLRLIHVLTYKYNLRIKFFFSLSLWQIYPLLNETVWRHLCLIYYTSFDSLQAAPLQVQTLAT</sequence>
<evidence type="ECO:0000313" key="2">
    <source>
        <dbReference type="Proteomes" id="UP000594263"/>
    </source>
</evidence>
<dbReference type="AlphaFoldDB" id="A0A7N0SVZ7"/>
<organism evidence="1 2">
    <name type="scientific">Kalanchoe fedtschenkoi</name>
    <name type="common">Lavender scallops</name>
    <name type="synonym">South American air plant</name>
    <dbReference type="NCBI Taxonomy" id="63787"/>
    <lineage>
        <taxon>Eukaryota</taxon>
        <taxon>Viridiplantae</taxon>
        <taxon>Streptophyta</taxon>
        <taxon>Embryophyta</taxon>
        <taxon>Tracheophyta</taxon>
        <taxon>Spermatophyta</taxon>
        <taxon>Magnoliopsida</taxon>
        <taxon>eudicotyledons</taxon>
        <taxon>Gunneridae</taxon>
        <taxon>Pentapetalae</taxon>
        <taxon>Saxifragales</taxon>
        <taxon>Crassulaceae</taxon>
        <taxon>Kalanchoe</taxon>
    </lineage>
</organism>
<name>A0A7N0SVZ7_KALFE</name>
<keyword evidence="2" id="KW-1185">Reference proteome</keyword>
<protein>
    <submittedName>
        <fullName evidence="1">Uncharacterized protein</fullName>
    </submittedName>
</protein>
<reference evidence="1" key="1">
    <citation type="submission" date="2021-01" db="UniProtKB">
        <authorList>
            <consortium name="EnsemblPlants"/>
        </authorList>
    </citation>
    <scope>IDENTIFICATION</scope>
</reference>
<dbReference type="EnsemblPlants" id="Kaladp0008s0152.1.v1.1">
    <property type="protein sequence ID" value="Kaladp0008s0152.1.v1.1.CDS.1"/>
    <property type="gene ID" value="Kaladp0008s0152.v1.1"/>
</dbReference>
<dbReference type="Proteomes" id="UP000594263">
    <property type="component" value="Unplaced"/>
</dbReference>
<dbReference type="Gramene" id="Kaladp0008s0152.1.v1.1">
    <property type="protein sequence ID" value="Kaladp0008s0152.1.v1.1.CDS.1"/>
    <property type="gene ID" value="Kaladp0008s0152.v1.1"/>
</dbReference>